<gene>
    <name evidence="1" type="ORF">KME15_14820</name>
</gene>
<dbReference type="EMBL" id="JAHHHD010000016">
    <property type="protein sequence ID" value="MBW4659944.1"/>
    <property type="molecule type" value="Genomic_DNA"/>
</dbReference>
<comment type="caution">
    <text evidence="1">The sequence shown here is derived from an EMBL/GenBank/DDBJ whole genome shotgun (WGS) entry which is preliminary data.</text>
</comment>
<reference evidence="1" key="1">
    <citation type="submission" date="2021-05" db="EMBL/GenBank/DDBJ databases">
        <authorList>
            <person name="Pietrasiak N."/>
            <person name="Ward R."/>
            <person name="Stajich J.E."/>
            <person name="Kurbessoian T."/>
        </authorList>
    </citation>
    <scope>NUCLEOTIDE SEQUENCE</scope>
    <source>
        <strain evidence="1">UHER 2000/2452</strain>
    </source>
</reference>
<dbReference type="PANTHER" id="PTHR39189">
    <property type="entry name" value="UPF0173 METAL-DEPENDENT HYDROLASE YTKL"/>
    <property type="match status" value="1"/>
</dbReference>
<reference evidence="1" key="2">
    <citation type="journal article" date="2022" name="Microbiol. Resour. Announc.">
        <title>Metagenome Sequencing to Explore Phylogenomics of Terrestrial Cyanobacteria.</title>
        <authorList>
            <person name="Ward R.D."/>
            <person name="Stajich J.E."/>
            <person name="Johansen J.R."/>
            <person name="Huntemann M."/>
            <person name="Clum A."/>
            <person name="Foster B."/>
            <person name="Foster B."/>
            <person name="Roux S."/>
            <person name="Palaniappan K."/>
            <person name="Varghese N."/>
            <person name="Mukherjee S."/>
            <person name="Reddy T.B.K."/>
            <person name="Daum C."/>
            <person name="Copeland A."/>
            <person name="Chen I.A."/>
            <person name="Ivanova N.N."/>
            <person name="Kyrpides N.C."/>
            <person name="Shapiro N."/>
            <person name="Eloe-Fadrosh E.A."/>
            <person name="Pietrasiak N."/>
        </authorList>
    </citation>
    <scope>NUCLEOTIDE SEQUENCE</scope>
    <source>
        <strain evidence="1">UHER 2000/2452</strain>
    </source>
</reference>
<evidence type="ECO:0000313" key="1">
    <source>
        <dbReference type="EMBL" id="MBW4659944.1"/>
    </source>
</evidence>
<dbReference type="Pfam" id="PF13483">
    <property type="entry name" value="Lactamase_B_3"/>
    <property type="match status" value="1"/>
</dbReference>
<accession>A0A951UNM2</accession>
<sequence length="253" mass="26748">MKRRQLIQYAGAGLALSLSGIVGRSAQAQSSAVSIQSLGHMCFLFSGDGRRILVNPFRPIGCTAGYRAPRVGADLVMISSRLFDEGVIEGLPGTPRILDEPGVYEFSGMQVQGIGTDHDTRQGKQFGTNVVWRWNQGGVNILHLGGAAAPITVEQQILMGRPDILLIPVGNGVKAYTPEAAKAAALALNPKLIIPTQYRTQAADAATCDILPLDNFLSLMSGTPVDQVGDTISLGNADLPSSGSQIKVLSYAF</sequence>
<dbReference type="PANTHER" id="PTHR39189:SF1">
    <property type="entry name" value="UPF0173 METAL-DEPENDENT HYDROLASE YTKL"/>
    <property type="match status" value="1"/>
</dbReference>
<proteinExistence type="predicted"/>
<dbReference type="SUPFAM" id="SSF56281">
    <property type="entry name" value="Metallo-hydrolase/oxidoreductase"/>
    <property type="match status" value="1"/>
</dbReference>
<evidence type="ECO:0000313" key="2">
    <source>
        <dbReference type="Proteomes" id="UP000757435"/>
    </source>
</evidence>
<protein>
    <submittedName>
        <fullName evidence="1">MBL fold metallo-hydrolase</fullName>
    </submittedName>
</protein>
<dbReference type="Gene3D" id="3.60.15.10">
    <property type="entry name" value="Ribonuclease Z/Hydroxyacylglutathione hydrolase-like"/>
    <property type="match status" value="1"/>
</dbReference>
<dbReference type="Proteomes" id="UP000757435">
    <property type="component" value="Unassembled WGS sequence"/>
</dbReference>
<organism evidence="1 2">
    <name type="scientific">Drouetiella hepatica Uher 2000/2452</name>
    <dbReference type="NCBI Taxonomy" id="904376"/>
    <lineage>
        <taxon>Bacteria</taxon>
        <taxon>Bacillati</taxon>
        <taxon>Cyanobacteriota</taxon>
        <taxon>Cyanophyceae</taxon>
        <taxon>Oculatellales</taxon>
        <taxon>Oculatellaceae</taxon>
        <taxon>Drouetiella</taxon>
    </lineage>
</organism>
<dbReference type="InterPro" id="IPR036866">
    <property type="entry name" value="RibonucZ/Hydroxyglut_hydro"/>
</dbReference>
<dbReference type="AlphaFoldDB" id="A0A951UNM2"/>
<name>A0A951UNM2_9CYAN</name>